<reference evidence="1" key="1">
    <citation type="thesis" date="2020" institute="ProQuest LLC" country="789 East Eisenhower Parkway, Ann Arbor, MI, USA">
        <title>Comparative Genomics and Chromosome Evolution.</title>
        <authorList>
            <person name="Mudd A.B."/>
        </authorList>
    </citation>
    <scope>NUCLEOTIDE SEQUENCE</scope>
    <source>
        <strain evidence="1">HN-11 Male</strain>
        <tissue evidence="1">Kidney and liver</tissue>
    </source>
</reference>
<protein>
    <submittedName>
        <fullName evidence="1">Uncharacterized protein</fullName>
    </submittedName>
</protein>
<organism evidence="1 2">
    <name type="scientific">Eleutherodactylus coqui</name>
    <name type="common">Puerto Rican coqui</name>
    <dbReference type="NCBI Taxonomy" id="57060"/>
    <lineage>
        <taxon>Eukaryota</taxon>
        <taxon>Metazoa</taxon>
        <taxon>Chordata</taxon>
        <taxon>Craniata</taxon>
        <taxon>Vertebrata</taxon>
        <taxon>Euteleostomi</taxon>
        <taxon>Amphibia</taxon>
        <taxon>Batrachia</taxon>
        <taxon>Anura</taxon>
        <taxon>Neobatrachia</taxon>
        <taxon>Hyloidea</taxon>
        <taxon>Eleutherodactylidae</taxon>
        <taxon>Eleutherodactylinae</taxon>
        <taxon>Eleutherodactylus</taxon>
        <taxon>Eleutherodactylus</taxon>
    </lineage>
</organism>
<sequence>MSCCSKNITPVTERTVFYTAKVSQGCREPNGVQPDVTRKCIEPISILEHTKDMGRHLGTIPDECCTAFKGRLANSNSSLMR</sequence>
<gene>
    <name evidence="1" type="ORF">GDO78_007816</name>
</gene>
<dbReference type="EMBL" id="WNTK01000003">
    <property type="protein sequence ID" value="KAG9488215.1"/>
    <property type="molecule type" value="Genomic_DNA"/>
</dbReference>
<name>A0A8J6FJR9_ELECQ</name>
<keyword evidence="2" id="KW-1185">Reference proteome</keyword>
<evidence type="ECO:0000313" key="1">
    <source>
        <dbReference type="EMBL" id="KAG9488215.1"/>
    </source>
</evidence>
<dbReference type="Proteomes" id="UP000770717">
    <property type="component" value="Unassembled WGS sequence"/>
</dbReference>
<dbReference type="AlphaFoldDB" id="A0A8J6FJR9"/>
<accession>A0A8J6FJR9</accession>
<evidence type="ECO:0000313" key="2">
    <source>
        <dbReference type="Proteomes" id="UP000770717"/>
    </source>
</evidence>
<proteinExistence type="predicted"/>
<comment type="caution">
    <text evidence="1">The sequence shown here is derived from an EMBL/GenBank/DDBJ whole genome shotgun (WGS) entry which is preliminary data.</text>
</comment>